<name>A0A392TIL9_9FABA</name>
<evidence type="ECO:0000313" key="1">
    <source>
        <dbReference type="EMBL" id="MCI60802.1"/>
    </source>
</evidence>
<sequence length="19" mass="2341">AIFIMDDWMMQMLLSCYTK</sequence>
<comment type="caution">
    <text evidence="1">The sequence shown here is derived from an EMBL/GenBank/DDBJ whole genome shotgun (WGS) entry which is preliminary data.</text>
</comment>
<evidence type="ECO:0000313" key="2">
    <source>
        <dbReference type="Proteomes" id="UP000265520"/>
    </source>
</evidence>
<reference evidence="1 2" key="1">
    <citation type="journal article" date="2018" name="Front. Plant Sci.">
        <title>Red Clover (Trifolium pratense) and Zigzag Clover (T. medium) - A Picture of Genomic Similarities and Differences.</title>
        <authorList>
            <person name="Dluhosova J."/>
            <person name="Istvanek J."/>
            <person name="Nedelnik J."/>
            <person name="Repkova J."/>
        </authorList>
    </citation>
    <scope>NUCLEOTIDE SEQUENCE [LARGE SCALE GENOMIC DNA]</scope>
    <source>
        <strain evidence="2">cv. 10/8</strain>
        <tissue evidence="1">Leaf</tissue>
    </source>
</reference>
<dbReference type="AlphaFoldDB" id="A0A392TIL9"/>
<organism evidence="1 2">
    <name type="scientific">Trifolium medium</name>
    <dbReference type="NCBI Taxonomy" id="97028"/>
    <lineage>
        <taxon>Eukaryota</taxon>
        <taxon>Viridiplantae</taxon>
        <taxon>Streptophyta</taxon>
        <taxon>Embryophyta</taxon>
        <taxon>Tracheophyta</taxon>
        <taxon>Spermatophyta</taxon>
        <taxon>Magnoliopsida</taxon>
        <taxon>eudicotyledons</taxon>
        <taxon>Gunneridae</taxon>
        <taxon>Pentapetalae</taxon>
        <taxon>rosids</taxon>
        <taxon>fabids</taxon>
        <taxon>Fabales</taxon>
        <taxon>Fabaceae</taxon>
        <taxon>Papilionoideae</taxon>
        <taxon>50 kb inversion clade</taxon>
        <taxon>NPAAA clade</taxon>
        <taxon>Hologalegina</taxon>
        <taxon>IRL clade</taxon>
        <taxon>Trifolieae</taxon>
        <taxon>Trifolium</taxon>
    </lineage>
</organism>
<dbReference type="EMBL" id="LXQA010588364">
    <property type="protein sequence ID" value="MCI60802.1"/>
    <property type="molecule type" value="Genomic_DNA"/>
</dbReference>
<keyword evidence="2" id="KW-1185">Reference proteome</keyword>
<accession>A0A392TIL9</accession>
<proteinExistence type="predicted"/>
<dbReference type="Proteomes" id="UP000265520">
    <property type="component" value="Unassembled WGS sequence"/>
</dbReference>
<feature type="non-terminal residue" evidence="1">
    <location>
        <position position="1"/>
    </location>
</feature>
<protein>
    <submittedName>
        <fullName evidence="1">Uncharacterized protein</fullName>
    </submittedName>
</protein>